<evidence type="ECO:0000256" key="1">
    <source>
        <dbReference type="ARBA" id="ARBA00022603"/>
    </source>
</evidence>
<dbReference type="Pfam" id="PF01938">
    <property type="entry name" value="TRAM"/>
    <property type="match status" value="1"/>
</dbReference>
<evidence type="ECO:0000256" key="2">
    <source>
        <dbReference type="ARBA" id="ARBA00022679"/>
    </source>
</evidence>
<dbReference type="PANTHER" id="PTHR11061">
    <property type="entry name" value="RNA M5U METHYLTRANSFERASE"/>
    <property type="match status" value="1"/>
</dbReference>
<sequence length="411" mass="46110">MKLTKNSIIDVTISKLNKDDLGVAYIDDYIITVPYSLLGEIVKVRIVEISGNRLSGQLVDIVKYQDAPCKYFRQCGGCSIQHLPDYQTYKFEKFKNSISDIAYDNLHNLRSIGQNSRRRASFKVTGNKLSFNKFHSKDTVAIDNCLLLEDPLNKLINPINKLLAKINAKITNVSILNSDSGIEILFHSSKNSDLNSDILMGEFAHQYNIARIAWVINDSAPYEIISRNKVQLILNEVRIDLPINSFLQVSKESSKMMSEIILEHIDNQGKILELYCGCGSFTIGLASKASVLAVEGNEAATGSLSRAAAEYRLPIKTMTRDLYQQPITCDVLNNYTQIVINPPRNGATPQIKQIALALKVKKLILISCSVESFVRDAKILIKDNFILQDIYPIDQFLYSGHLEIIGVFKRA</sequence>
<accession>A0A0F5MPX2</accession>
<keyword evidence="2 5" id="KW-0808">Transferase</keyword>
<keyword evidence="4" id="KW-0411">Iron-sulfur</keyword>
<dbReference type="AlphaFoldDB" id="A0A0F5MPX2"/>
<evidence type="ECO:0000259" key="6">
    <source>
        <dbReference type="PROSITE" id="PS50926"/>
    </source>
</evidence>
<dbReference type="Gene3D" id="3.40.50.150">
    <property type="entry name" value="Vaccinia Virus protein VP39"/>
    <property type="match status" value="1"/>
</dbReference>
<dbReference type="Pfam" id="PF05958">
    <property type="entry name" value="tRNA_U5-meth_tr"/>
    <property type="match status" value="1"/>
</dbReference>
<evidence type="ECO:0000256" key="5">
    <source>
        <dbReference type="PROSITE-ProRule" id="PRU01024"/>
    </source>
</evidence>
<dbReference type="PROSITE" id="PS51687">
    <property type="entry name" value="SAM_MT_RNA_M5U"/>
    <property type="match status" value="1"/>
</dbReference>
<feature type="binding site" evidence="5">
    <location>
        <position position="341"/>
    </location>
    <ligand>
        <name>S-adenosyl-L-methionine</name>
        <dbReference type="ChEBI" id="CHEBI:59789"/>
    </ligand>
</feature>
<dbReference type="EMBL" id="JYHA01000035">
    <property type="protein sequence ID" value="KKB96639.1"/>
    <property type="molecule type" value="Genomic_DNA"/>
</dbReference>
<evidence type="ECO:0000256" key="3">
    <source>
        <dbReference type="ARBA" id="ARBA00022691"/>
    </source>
</evidence>
<dbReference type="SUPFAM" id="SSF53335">
    <property type="entry name" value="S-adenosyl-L-methionine-dependent methyltransferases"/>
    <property type="match status" value="1"/>
</dbReference>
<evidence type="ECO:0000313" key="7">
    <source>
        <dbReference type="EMBL" id="KKB96639.1"/>
    </source>
</evidence>
<evidence type="ECO:0000313" key="8">
    <source>
        <dbReference type="Proteomes" id="UP000033358"/>
    </source>
</evidence>
<comment type="similarity">
    <text evidence="5">Belongs to the class I-like SAM-binding methyltransferase superfamily. RNA M5U methyltransferase family.</text>
</comment>
<dbReference type="SUPFAM" id="SSF50249">
    <property type="entry name" value="Nucleic acid-binding proteins"/>
    <property type="match status" value="1"/>
</dbReference>
<dbReference type="Gene3D" id="2.40.50.1070">
    <property type="match status" value="1"/>
</dbReference>
<organism evidence="7 8">
    <name type="scientific">Candidatus Arcanibacter lacustris</name>
    <dbReference type="NCBI Taxonomy" id="1607817"/>
    <lineage>
        <taxon>Bacteria</taxon>
        <taxon>Pseudomonadati</taxon>
        <taxon>Pseudomonadota</taxon>
        <taxon>Alphaproteobacteria</taxon>
        <taxon>Rickettsiales</taxon>
        <taxon>Candidatus Arcanibacter</taxon>
    </lineage>
</organism>
<keyword evidence="4" id="KW-0408">Iron</keyword>
<dbReference type="InterPro" id="IPR010280">
    <property type="entry name" value="U5_MeTrfase_fam"/>
</dbReference>
<keyword evidence="1 5" id="KW-0489">Methyltransferase</keyword>
<name>A0A0F5MPX2_9RICK</name>
<dbReference type="InterPro" id="IPR012340">
    <property type="entry name" value="NA-bd_OB-fold"/>
</dbReference>
<keyword evidence="4" id="KW-0479">Metal-binding</keyword>
<reference evidence="7 8" key="1">
    <citation type="submission" date="2015-02" db="EMBL/GenBank/DDBJ databases">
        <title>Single cell genomics of a rare environmental alphaproteobacterium provides unique insights into Rickettsiaceae evolution.</title>
        <authorList>
            <person name="Martijn J."/>
            <person name="Schulz F."/>
            <person name="Zaremba-Niedzwiedzka K."/>
            <person name="Viklund J."/>
            <person name="Stepanauskas R."/>
            <person name="Andersson S.G.E."/>
            <person name="Horn M."/>
            <person name="Guy L."/>
            <person name="Ettema T.J.G."/>
        </authorList>
    </citation>
    <scope>NUCLEOTIDE SEQUENCE [LARGE SCALE GENOMIC DNA]</scope>
    <source>
        <strain evidence="7 8">SCGC AAA041-L04</strain>
    </source>
</reference>
<keyword evidence="3 5" id="KW-0949">S-adenosyl-L-methionine</keyword>
<feature type="active site" description="Nucleophile" evidence="5">
    <location>
        <position position="368"/>
    </location>
</feature>
<feature type="binding site" evidence="5">
    <location>
        <position position="295"/>
    </location>
    <ligand>
        <name>S-adenosyl-L-methionine</name>
        <dbReference type="ChEBI" id="CHEBI:59789"/>
    </ligand>
</feature>
<feature type="domain" description="TRAM" evidence="6">
    <location>
        <begin position="2"/>
        <end position="60"/>
    </location>
</feature>
<protein>
    <submittedName>
        <fullName evidence="7">23S rRNA (Uracil(1939)-C(5))-methyltransferase RlmD</fullName>
        <ecNumber evidence="7">2.1.1.190</ecNumber>
    </submittedName>
</protein>
<dbReference type="Gene3D" id="2.40.50.140">
    <property type="entry name" value="Nucleic acid-binding proteins"/>
    <property type="match status" value="1"/>
</dbReference>
<feature type="binding site" evidence="5">
    <location>
        <position position="248"/>
    </location>
    <ligand>
        <name>S-adenosyl-L-methionine</name>
        <dbReference type="ChEBI" id="CHEBI:59789"/>
    </ligand>
</feature>
<feature type="binding site" evidence="5">
    <location>
        <position position="275"/>
    </location>
    <ligand>
        <name>S-adenosyl-L-methionine</name>
        <dbReference type="ChEBI" id="CHEBI:59789"/>
    </ligand>
</feature>
<keyword evidence="8" id="KW-1185">Reference proteome</keyword>
<dbReference type="GO" id="GO:0070475">
    <property type="term" value="P:rRNA base methylation"/>
    <property type="evidence" value="ECO:0007669"/>
    <property type="project" value="TreeGrafter"/>
</dbReference>
<comment type="caution">
    <text evidence="7">The sequence shown here is derived from an EMBL/GenBank/DDBJ whole genome shotgun (WGS) entry which is preliminary data.</text>
</comment>
<dbReference type="GO" id="GO:0070041">
    <property type="term" value="F:rRNA (uridine-C5-)-methyltransferase activity"/>
    <property type="evidence" value="ECO:0007669"/>
    <property type="project" value="TreeGrafter"/>
</dbReference>
<dbReference type="EC" id="2.1.1.190" evidence="7"/>
<dbReference type="InterPro" id="IPR029063">
    <property type="entry name" value="SAM-dependent_MTases_sf"/>
</dbReference>
<dbReference type="Proteomes" id="UP000033358">
    <property type="component" value="Unassembled WGS sequence"/>
</dbReference>
<dbReference type="PROSITE" id="PS50926">
    <property type="entry name" value="TRAM"/>
    <property type="match status" value="1"/>
</dbReference>
<dbReference type="InterPro" id="IPR002792">
    <property type="entry name" value="TRAM_dom"/>
</dbReference>
<evidence type="ECO:0000256" key="4">
    <source>
        <dbReference type="ARBA" id="ARBA00023014"/>
    </source>
</evidence>
<dbReference type="GO" id="GO:0051536">
    <property type="term" value="F:iron-sulfur cluster binding"/>
    <property type="evidence" value="ECO:0007669"/>
    <property type="project" value="UniProtKB-KW"/>
</dbReference>
<proteinExistence type="inferred from homology"/>
<gene>
    <name evidence="7" type="primary">rlmD</name>
    <name evidence="7" type="ORF">SZ25_00254</name>
</gene>
<dbReference type="PANTHER" id="PTHR11061:SF30">
    <property type="entry name" value="TRNA (URACIL(54)-C(5))-METHYLTRANSFERASE"/>
    <property type="match status" value="1"/>
</dbReference>